<dbReference type="CDD" id="cd12797">
    <property type="entry name" value="M23_peptidase"/>
    <property type="match status" value="1"/>
</dbReference>
<dbReference type="SUPFAM" id="SSF51261">
    <property type="entry name" value="Duplicated hybrid motif"/>
    <property type="match status" value="1"/>
</dbReference>
<dbReference type="Proteomes" id="UP000526501">
    <property type="component" value="Unassembled WGS sequence"/>
</dbReference>
<gene>
    <name evidence="2" type="ORF">H5P27_05510</name>
</gene>
<dbReference type="AlphaFoldDB" id="A0A7X1E7P6"/>
<dbReference type="RefSeq" id="WP_185659369.1">
    <property type="nucleotide sequence ID" value="NZ_CAWPOO010000006.1"/>
</dbReference>
<dbReference type="Pfam" id="PF01551">
    <property type="entry name" value="Peptidase_M23"/>
    <property type="match status" value="1"/>
</dbReference>
<sequence length="328" mass="36526">MAVAFVGLAEAKAPYRLGQYYWPTPNPAYLEKGQMEGVLQPTVSGNITSGLFGCVRNSGHRFHEGLDLRAISRDRKNESTDAIYAFDSGVVRYVNSVAGNSSYGRYIVIEHPQIAPGVVTLYAHLRSIGQGIAAGVEVSGGQRIATMGRSAGGYTIPQSRAHLHFELGFWLGSDFQAWYDRHYTSKNEHGSFNGMNIIGLDGWALCGALRRGEAEEVWQFIMSEQIAVEAFVRDTRIPELLRINPQLMHNDVIPADHAGWRIEFTWYGLPTRFKALTSAEMEAYPLEYQVEVLRPDLIEDKYCMDLSKPGAFGGAGARIKNLINRMFL</sequence>
<keyword evidence="3" id="KW-1185">Reference proteome</keyword>
<dbReference type="InterPro" id="IPR016047">
    <property type="entry name" value="M23ase_b-sheet_dom"/>
</dbReference>
<dbReference type="EMBL" id="JACHVC010000006">
    <property type="protein sequence ID" value="MBC2605494.1"/>
    <property type="molecule type" value="Genomic_DNA"/>
</dbReference>
<evidence type="ECO:0000313" key="2">
    <source>
        <dbReference type="EMBL" id="MBC2605494.1"/>
    </source>
</evidence>
<dbReference type="InterPro" id="IPR011055">
    <property type="entry name" value="Dup_hybrid_motif"/>
</dbReference>
<dbReference type="GO" id="GO:0004222">
    <property type="term" value="F:metalloendopeptidase activity"/>
    <property type="evidence" value="ECO:0007669"/>
    <property type="project" value="TreeGrafter"/>
</dbReference>
<dbReference type="PANTHER" id="PTHR21666">
    <property type="entry name" value="PEPTIDASE-RELATED"/>
    <property type="match status" value="1"/>
</dbReference>
<comment type="caution">
    <text evidence="2">The sequence shown here is derived from an EMBL/GenBank/DDBJ whole genome shotgun (WGS) entry which is preliminary data.</text>
</comment>
<reference evidence="2 3" key="1">
    <citation type="submission" date="2020-07" db="EMBL/GenBank/DDBJ databases">
        <authorList>
            <person name="Feng X."/>
        </authorList>
    </citation>
    <scope>NUCLEOTIDE SEQUENCE [LARGE SCALE GENOMIC DNA]</scope>
    <source>
        <strain evidence="2 3">JCM23202</strain>
    </source>
</reference>
<organism evidence="2 3">
    <name type="scientific">Pelagicoccus albus</name>
    <dbReference type="NCBI Taxonomy" id="415222"/>
    <lineage>
        <taxon>Bacteria</taxon>
        <taxon>Pseudomonadati</taxon>
        <taxon>Verrucomicrobiota</taxon>
        <taxon>Opitutia</taxon>
        <taxon>Puniceicoccales</taxon>
        <taxon>Pelagicoccaceae</taxon>
        <taxon>Pelagicoccus</taxon>
    </lineage>
</organism>
<feature type="domain" description="M23ase beta-sheet core" evidence="1">
    <location>
        <begin position="62"/>
        <end position="167"/>
    </location>
</feature>
<dbReference type="Gene3D" id="2.70.70.10">
    <property type="entry name" value="Glucose Permease (Domain IIA)"/>
    <property type="match status" value="1"/>
</dbReference>
<evidence type="ECO:0000313" key="3">
    <source>
        <dbReference type="Proteomes" id="UP000526501"/>
    </source>
</evidence>
<dbReference type="PANTHER" id="PTHR21666:SF270">
    <property type="entry name" value="MUREIN HYDROLASE ACTIVATOR ENVC"/>
    <property type="match status" value="1"/>
</dbReference>
<dbReference type="InterPro" id="IPR050570">
    <property type="entry name" value="Cell_wall_metabolism_enzyme"/>
</dbReference>
<name>A0A7X1E7P6_9BACT</name>
<proteinExistence type="predicted"/>
<accession>A0A7X1E7P6</accession>
<protein>
    <submittedName>
        <fullName evidence="2">M23 family metallopeptidase</fullName>
    </submittedName>
</protein>
<evidence type="ECO:0000259" key="1">
    <source>
        <dbReference type="Pfam" id="PF01551"/>
    </source>
</evidence>